<protein>
    <submittedName>
        <fullName evidence="4">Uncharacterized protein LOC129923036</fullName>
    </submittedName>
</protein>
<feature type="chain" id="PRO_5040878561" evidence="1">
    <location>
        <begin position="21"/>
        <end position="255"/>
    </location>
</feature>
<reference evidence="4" key="1">
    <citation type="submission" date="2025-08" db="UniProtKB">
        <authorList>
            <consortium name="RefSeq"/>
        </authorList>
    </citation>
    <scope>IDENTIFICATION</scope>
</reference>
<dbReference type="GeneID" id="129923036"/>
<evidence type="ECO:0000259" key="2">
    <source>
        <dbReference type="Pfam" id="PF00024"/>
    </source>
</evidence>
<keyword evidence="1" id="KW-0732">Signal</keyword>
<organism evidence="3 4">
    <name type="scientific">Biomphalaria glabrata</name>
    <name type="common">Bloodfluke planorb</name>
    <name type="synonym">Freshwater snail</name>
    <dbReference type="NCBI Taxonomy" id="6526"/>
    <lineage>
        <taxon>Eukaryota</taxon>
        <taxon>Metazoa</taxon>
        <taxon>Spiralia</taxon>
        <taxon>Lophotrochozoa</taxon>
        <taxon>Mollusca</taxon>
        <taxon>Gastropoda</taxon>
        <taxon>Heterobranchia</taxon>
        <taxon>Euthyneura</taxon>
        <taxon>Panpulmonata</taxon>
        <taxon>Hygrophila</taxon>
        <taxon>Lymnaeoidea</taxon>
        <taxon>Planorbidae</taxon>
        <taxon>Biomphalaria</taxon>
    </lineage>
</organism>
<dbReference type="Gene3D" id="2.60.120.200">
    <property type="match status" value="1"/>
</dbReference>
<sequence>MFYIGLILMYTLFLYMNSDGSMCNFGESYCSVTFLDRKDVVPVGCDETTMLTTTSGSKLACARACMFMKACAVFEYSSQTKKCSLCPGDLIQNLTYSSEKVFTWPFKYFLESNQPYVQTTLNSRTIFVSDGLTVGSLVRLIFSFEPTRGGLQIQFCQNSTDVTSVNCSLISTFSFYNITTWTRLNSVYGPKTTSSPRNSTFDKNAIVNLDILVSTDGYLMYMNQDYQRIAKHAMPTNITRYINIYLRAPIHEINV</sequence>
<proteinExistence type="predicted"/>
<evidence type="ECO:0000256" key="1">
    <source>
        <dbReference type="SAM" id="SignalP"/>
    </source>
</evidence>
<dbReference type="RefSeq" id="XP_055867675.1">
    <property type="nucleotide sequence ID" value="XM_056011700.1"/>
</dbReference>
<name>A0A9W2YY70_BIOGL</name>
<evidence type="ECO:0000313" key="3">
    <source>
        <dbReference type="Proteomes" id="UP001165740"/>
    </source>
</evidence>
<feature type="domain" description="Apple" evidence="2">
    <location>
        <begin position="54"/>
        <end position="98"/>
    </location>
</feature>
<evidence type="ECO:0000313" key="4">
    <source>
        <dbReference type="RefSeq" id="XP_055867675.1"/>
    </source>
</evidence>
<dbReference type="InterPro" id="IPR003609">
    <property type="entry name" value="Pan_app"/>
</dbReference>
<dbReference type="OrthoDB" id="10281447at2759"/>
<feature type="signal peptide" evidence="1">
    <location>
        <begin position="1"/>
        <end position="20"/>
    </location>
</feature>
<dbReference type="AlphaFoldDB" id="A0A9W2YY70"/>
<keyword evidence="3" id="KW-1185">Reference proteome</keyword>
<dbReference type="Proteomes" id="UP001165740">
    <property type="component" value="Chromosome 15"/>
</dbReference>
<gene>
    <name evidence="4" type="primary">LOC129923036</name>
</gene>
<accession>A0A9W2YY70</accession>
<dbReference type="Pfam" id="PF00024">
    <property type="entry name" value="PAN_1"/>
    <property type="match status" value="1"/>
</dbReference>